<dbReference type="GO" id="GO:0016020">
    <property type="term" value="C:membrane"/>
    <property type="evidence" value="ECO:0007669"/>
    <property type="project" value="UniProtKB-SubCell"/>
</dbReference>
<accession>A0A7J7FXH3</accession>
<dbReference type="InterPro" id="IPR000719">
    <property type="entry name" value="Prot_kinase_dom"/>
</dbReference>
<dbReference type="FunFam" id="3.80.10.10:FF:000380">
    <property type="entry name" value="Putative inactive leucine-rich repeat receptor-like protein kinase"/>
    <property type="match status" value="1"/>
</dbReference>
<reference evidence="11" key="1">
    <citation type="journal article" date="2020" name="Nat. Commun.">
        <title>Genome assembly of wild tea tree DASZ reveals pedigree and selection history of tea varieties.</title>
        <authorList>
            <person name="Zhang W."/>
            <person name="Zhang Y."/>
            <person name="Qiu H."/>
            <person name="Guo Y."/>
            <person name="Wan H."/>
            <person name="Zhang X."/>
            <person name="Scossa F."/>
            <person name="Alseekh S."/>
            <person name="Zhang Q."/>
            <person name="Wang P."/>
            <person name="Xu L."/>
            <person name="Schmidt M.H."/>
            <person name="Jia X."/>
            <person name="Li D."/>
            <person name="Zhu A."/>
            <person name="Guo F."/>
            <person name="Chen W."/>
            <person name="Ni D."/>
            <person name="Usadel B."/>
            <person name="Fernie A.R."/>
            <person name="Wen W."/>
        </authorList>
    </citation>
    <scope>NUCLEOTIDE SEQUENCE [LARGE SCALE GENOMIC DNA]</scope>
    <source>
        <strain evidence="11">cv. G240</strain>
    </source>
</reference>
<dbReference type="Pfam" id="PF00560">
    <property type="entry name" value="LRR_1"/>
    <property type="match status" value="1"/>
</dbReference>
<dbReference type="InterPro" id="IPR001611">
    <property type="entry name" value="Leu-rich_rpt"/>
</dbReference>
<dbReference type="AlphaFoldDB" id="A0A7J7FXH3"/>
<evidence type="ECO:0000256" key="8">
    <source>
        <dbReference type="SAM" id="SignalP"/>
    </source>
</evidence>
<dbReference type="InterPro" id="IPR051824">
    <property type="entry name" value="LRR_Rcpt-Like_S/T_Kinase"/>
</dbReference>
<dbReference type="PANTHER" id="PTHR48006">
    <property type="entry name" value="LEUCINE-RICH REPEAT-CONTAINING PROTEIN DDB_G0281931-RELATED"/>
    <property type="match status" value="1"/>
</dbReference>
<evidence type="ECO:0000256" key="4">
    <source>
        <dbReference type="ARBA" id="ARBA00022737"/>
    </source>
</evidence>
<dbReference type="SUPFAM" id="SSF56112">
    <property type="entry name" value="Protein kinase-like (PK-like)"/>
    <property type="match status" value="1"/>
</dbReference>
<name>A0A7J7FXH3_CAMSI</name>
<feature type="signal peptide" evidence="8">
    <location>
        <begin position="1"/>
        <end position="20"/>
    </location>
</feature>
<reference evidence="10 11" key="2">
    <citation type="submission" date="2020-07" db="EMBL/GenBank/DDBJ databases">
        <title>Genome assembly of wild tea tree DASZ reveals pedigree and selection history of tea varieties.</title>
        <authorList>
            <person name="Zhang W."/>
        </authorList>
    </citation>
    <scope>NUCLEOTIDE SEQUENCE [LARGE SCALE GENOMIC DNA]</scope>
    <source>
        <strain evidence="11">cv. G240</strain>
        <tissue evidence="10">Leaf</tissue>
    </source>
</reference>
<comment type="subcellular location">
    <subcellularLocation>
        <location evidence="1">Membrane</location>
        <topology evidence="1">Single-pass type I membrane protein</topology>
    </subcellularLocation>
</comment>
<evidence type="ECO:0000256" key="7">
    <source>
        <dbReference type="SAM" id="Phobius"/>
    </source>
</evidence>
<dbReference type="SUPFAM" id="SSF52058">
    <property type="entry name" value="L domain-like"/>
    <property type="match status" value="1"/>
</dbReference>
<comment type="caution">
    <text evidence="10">The sequence shown here is derived from an EMBL/GenBank/DDBJ whole genome shotgun (WGS) entry which is preliminary data.</text>
</comment>
<keyword evidence="4" id="KW-0677">Repeat</keyword>
<dbReference type="InterPro" id="IPR011009">
    <property type="entry name" value="Kinase-like_dom_sf"/>
</dbReference>
<dbReference type="EMBL" id="JACBKZ010000014">
    <property type="protein sequence ID" value="KAF5932999.1"/>
    <property type="molecule type" value="Genomic_DNA"/>
</dbReference>
<evidence type="ECO:0000313" key="11">
    <source>
        <dbReference type="Proteomes" id="UP000593564"/>
    </source>
</evidence>
<dbReference type="GO" id="GO:0004672">
    <property type="term" value="F:protein kinase activity"/>
    <property type="evidence" value="ECO:0007669"/>
    <property type="project" value="InterPro"/>
</dbReference>
<evidence type="ECO:0000256" key="3">
    <source>
        <dbReference type="ARBA" id="ARBA00022692"/>
    </source>
</evidence>
<evidence type="ECO:0000256" key="2">
    <source>
        <dbReference type="ARBA" id="ARBA00022614"/>
    </source>
</evidence>
<keyword evidence="11" id="KW-1185">Reference proteome</keyword>
<dbReference type="GO" id="GO:0005524">
    <property type="term" value="F:ATP binding"/>
    <property type="evidence" value="ECO:0007669"/>
    <property type="project" value="InterPro"/>
</dbReference>
<evidence type="ECO:0000256" key="6">
    <source>
        <dbReference type="ARBA" id="ARBA00023136"/>
    </source>
</evidence>
<keyword evidence="8" id="KW-0732">Signal</keyword>
<dbReference type="Pfam" id="PF13855">
    <property type="entry name" value="LRR_8"/>
    <property type="match status" value="2"/>
</dbReference>
<feature type="chain" id="PRO_5029881828" description="Protein kinase domain-containing protein" evidence="8">
    <location>
        <begin position="21"/>
        <end position="726"/>
    </location>
</feature>
<keyword evidence="2" id="KW-0433">Leucine-rich repeat</keyword>
<organism evidence="10 11">
    <name type="scientific">Camellia sinensis</name>
    <name type="common">Tea plant</name>
    <name type="synonym">Thea sinensis</name>
    <dbReference type="NCBI Taxonomy" id="4442"/>
    <lineage>
        <taxon>Eukaryota</taxon>
        <taxon>Viridiplantae</taxon>
        <taxon>Streptophyta</taxon>
        <taxon>Embryophyta</taxon>
        <taxon>Tracheophyta</taxon>
        <taxon>Spermatophyta</taxon>
        <taxon>Magnoliopsida</taxon>
        <taxon>eudicotyledons</taxon>
        <taxon>Gunneridae</taxon>
        <taxon>Pentapetalae</taxon>
        <taxon>asterids</taxon>
        <taxon>Ericales</taxon>
        <taxon>Theaceae</taxon>
        <taxon>Camellia</taxon>
    </lineage>
</organism>
<proteinExistence type="predicted"/>
<dbReference type="PROSITE" id="PS50011">
    <property type="entry name" value="PROTEIN_KINASE_DOM"/>
    <property type="match status" value="1"/>
</dbReference>
<dbReference type="InterPro" id="IPR001245">
    <property type="entry name" value="Ser-Thr/Tyr_kinase_cat_dom"/>
</dbReference>
<keyword evidence="5 7" id="KW-1133">Transmembrane helix</keyword>
<dbReference type="Gene3D" id="3.80.10.10">
    <property type="entry name" value="Ribonuclease Inhibitor"/>
    <property type="match status" value="2"/>
</dbReference>
<dbReference type="Gene3D" id="1.10.510.10">
    <property type="entry name" value="Transferase(Phosphotransferase) domain 1"/>
    <property type="match status" value="1"/>
</dbReference>
<gene>
    <name evidence="10" type="ORF">HYC85_029170</name>
</gene>
<dbReference type="Pfam" id="PF07714">
    <property type="entry name" value="PK_Tyr_Ser-Thr"/>
    <property type="match status" value="1"/>
</dbReference>
<evidence type="ECO:0000256" key="1">
    <source>
        <dbReference type="ARBA" id="ARBA00004479"/>
    </source>
</evidence>
<evidence type="ECO:0000259" key="9">
    <source>
        <dbReference type="PROSITE" id="PS50011"/>
    </source>
</evidence>
<dbReference type="Gene3D" id="3.30.200.20">
    <property type="entry name" value="Phosphorylase Kinase, domain 1"/>
    <property type="match status" value="1"/>
</dbReference>
<keyword evidence="6 7" id="KW-0472">Membrane</keyword>
<feature type="transmembrane region" description="Helical" evidence="7">
    <location>
        <begin position="349"/>
        <end position="373"/>
    </location>
</feature>
<dbReference type="PANTHER" id="PTHR48006:SF80">
    <property type="entry name" value="PROTEIN KINASE DOMAIN-CONTAINING PROTEIN"/>
    <property type="match status" value="1"/>
</dbReference>
<dbReference type="FunFam" id="1.10.510.10:FF:000657">
    <property type="entry name" value="Putative inactive leucine-rich repeat receptor-like protein kinase"/>
    <property type="match status" value="1"/>
</dbReference>
<dbReference type="PROSITE" id="PS51450">
    <property type="entry name" value="LRR"/>
    <property type="match status" value="1"/>
</dbReference>
<protein>
    <recommendedName>
        <fullName evidence="9">Protein kinase domain-containing protein</fullName>
    </recommendedName>
</protein>
<evidence type="ECO:0000313" key="10">
    <source>
        <dbReference type="EMBL" id="KAF5932999.1"/>
    </source>
</evidence>
<dbReference type="Proteomes" id="UP000593564">
    <property type="component" value="Unassembled WGS sequence"/>
</dbReference>
<evidence type="ECO:0000256" key="5">
    <source>
        <dbReference type="ARBA" id="ARBA00022989"/>
    </source>
</evidence>
<dbReference type="InterPro" id="IPR032675">
    <property type="entry name" value="LRR_dom_sf"/>
</dbReference>
<feature type="domain" description="Protein kinase" evidence="9">
    <location>
        <begin position="440"/>
        <end position="726"/>
    </location>
</feature>
<sequence length="726" mass="81264">MGRSSLFLLLCLSLTFFIMGSHQLQSSQTQILLQLRKQLEYPKQLEIWYNNSTIDYCYLSSPQVDITCHDNSVTHLRILGDKPKRVVTNFHGFAIPNQTLSETFSMDSFVATLARLTSLRAVTLSCLGIWGPLSDKIHRLYSLEHLDLSSNFIFGSVPPKISRMVKLQTLKLDGNFFNGTFPHWFDSLPNLTNLSLSNNEFSGKLPDLTTLTSLCVLDLSHNSFSGEIPRKYSRLVWLQRLDLSSNLLKGTPPASIFSFPNITHLDISSNMLSGSVPTHLTCGSQLQFVDVSNNRFRGLLPSCLSNASDKRVVKSAGNCLSTHLGHHQHPESFCVEVHMKRKESKTKDVVILACVIGGVFGVFVLLAFSFLVVSRQYCPRGTSEQHLLHKDVQDNSVTGYSSDILMSARFVSEEAKLGIEVMPLCRLFSLGELMEATNNFDKSTLMGEGSYGKLHRGRLENGTQVAIRCLTLSRRYTIRNLKLRLEMIAKLRHPHLVCLLGHCIDVSRHNESNASQVYLIYEYVPNGDYRTHLSENSPEKALNWSDRLAALIGVAKAVHFLHTGIIPSFFNNRLKANNILLNEHHMAKLSDYGLSMFAEVDKPEAKEDFLKSWQMKSLEDDVYSFGFILLESIIGPTISARREAFLLNEMVSFSSPDGQREIVDPLVLATCSQESLSIVICIAKKCISPDSSPPSFEDVLWNLQYAAQLQEATVDGDQRSGAQSPS</sequence>
<keyword evidence="3 7" id="KW-0812">Transmembrane</keyword>